<dbReference type="EMBL" id="KZ150203">
    <property type="protein sequence ID" value="PZC72274.1"/>
    <property type="molecule type" value="Genomic_DNA"/>
</dbReference>
<evidence type="ECO:0000313" key="2">
    <source>
        <dbReference type="EMBL" id="PZC72274.1"/>
    </source>
</evidence>
<dbReference type="OrthoDB" id="8193306at2759"/>
<dbReference type="Proteomes" id="UP000249218">
    <property type="component" value="Unassembled WGS sequence"/>
</dbReference>
<evidence type="ECO:0000256" key="1">
    <source>
        <dbReference type="SAM" id="MobiDB-lite"/>
    </source>
</evidence>
<name>A0A2W1BF04_HELAM</name>
<keyword evidence="3" id="KW-1185">Reference proteome</keyword>
<sequence length="474" mass="53917">MENIAIVTNLDLFVILKSANKITDYQFLFETVLSRLDCNLSEEDRVTFREFCRKFARAVNKRWQSVSRKADIFLKKHESWLQTNIDWPSCILSQVQGTSIASVYEAEPSASIASVYEAEPSTSTSSVGTMTKRKHPRKAFDDLGTKQKKRRSGDLDGECSEMVFAAVSKLKADGKENMASVIEHMLKNPESIGKFQDVMVKQPFTKKIFTPQKALGLLLSLKLSKWQYMTLRETAIREGIRNLYPSYYQVQKEKKECYPPENSITVTDSSAKITLQSLLDITAKRVLKSLPDNIQEKEMILFQFIKESEAVVKAEVTEMEKQISNLRPTEYETNKVTHDLMMTMVDAKICTYLSEAKSNAACYICLAKPTEMNNLELIEKRVTSPEMLKFGLSSLHARINVMGCLLNISYKLDIKKSSVRGKEEQNVRDAKKKIVQDRFKNELGLLIDVVKQGHDISHLDSDSEMDSDSDSDSE</sequence>
<dbReference type="AlphaFoldDB" id="A0A2W1BF04"/>
<gene>
    <name evidence="2" type="primary">HaOG211652</name>
    <name evidence="2" type="ORF">B5X24_HaOG211652</name>
</gene>
<protein>
    <submittedName>
        <fullName evidence="2">Uncharacterized protein</fullName>
    </submittedName>
</protein>
<organism evidence="2 3">
    <name type="scientific">Helicoverpa armigera</name>
    <name type="common">Cotton bollworm</name>
    <name type="synonym">Heliothis armigera</name>
    <dbReference type="NCBI Taxonomy" id="29058"/>
    <lineage>
        <taxon>Eukaryota</taxon>
        <taxon>Metazoa</taxon>
        <taxon>Ecdysozoa</taxon>
        <taxon>Arthropoda</taxon>
        <taxon>Hexapoda</taxon>
        <taxon>Insecta</taxon>
        <taxon>Pterygota</taxon>
        <taxon>Neoptera</taxon>
        <taxon>Endopterygota</taxon>
        <taxon>Lepidoptera</taxon>
        <taxon>Glossata</taxon>
        <taxon>Ditrysia</taxon>
        <taxon>Noctuoidea</taxon>
        <taxon>Noctuidae</taxon>
        <taxon>Heliothinae</taxon>
        <taxon>Helicoverpa</taxon>
    </lineage>
</organism>
<proteinExistence type="predicted"/>
<evidence type="ECO:0000313" key="3">
    <source>
        <dbReference type="Proteomes" id="UP000249218"/>
    </source>
</evidence>
<accession>A0A2W1BF04</accession>
<reference evidence="2 3" key="1">
    <citation type="journal article" date="2017" name="BMC Biol.">
        <title>Genomic innovations, transcriptional plasticity and gene loss underlying the evolution and divergence of two highly polyphagous and invasive Helicoverpa pest species.</title>
        <authorList>
            <person name="Pearce S.L."/>
            <person name="Clarke D.F."/>
            <person name="East P.D."/>
            <person name="Elfekih S."/>
            <person name="Gordon K.H."/>
            <person name="Jermiin L.S."/>
            <person name="McGaughran A."/>
            <person name="Oakeshott J.G."/>
            <person name="Papanikolaou A."/>
            <person name="Perera O.P."/>
            <person name="Rane R.V."/>
            <person name="Richards S."/>
            <person name="Tay W.T."/>
            <person name="Walsh T.K."/>
            <person name="Anderson A."/>
            <person name="Anderson C.J."/>
            <person name="Asgari S."/>
            <person name="Board P.G."/>
            <person name="Bretschneider A."/>
            <person name="Campbell P.M."/>
            <person name="Chertemps T."/>
            <person name="Christeller J.T."/>
            <person name="Coppin C.W."/>
            <person name="Downes S.J."/>
            <person name="Duan G."/>
            <person name="Farnsworth C.A."/>
            <person name="Good R.T."/>
            <person name="Han L.B."/>
            <person name="Han Y.C."/>
            <person name="Hatje K."/>
            <person name="Horne I."/>
            <person name="Huang Y.P."/>
            <person name="Hughes D.S."/>
            <person name="Jacquin-Joly E."/>
            <person name="James W."/>
            <person name="Jhangiani S."/>
            <person name="Kollmar M."/>
            <person name="Kuwar S.S."/>
            <person name="Li S."/>
            <person name="Liu N.Y."/>
            <person name="Maibeche M.T."/>
            <person name="Miller J.R."/>
            <person name="Montagne N."/>
            <person name="Perry T."/>
            <person name="Qu J."/>
            <person name="Song S.V."/>
            <person name="Sutton G.G."/>
            <person name="Vogel H."/>
            <person name="Walenz B.P."/>
            <person name="Xu W."/>
            <person name="Zhang H.J."/>
            <person name="Zou Z."/>
            <person name="Batterham P."/>
            <person name="Edwards O.R."/>
            <person name="Feyereisen R."/>
            <person name="Gibbs R.A."/>
            <person name="Heckel D.G."/>
            <person name="McGrath A."/>
            <person name="Robin C."/>
            <person name="Scherer S.E."/>
            <person name="Worley K.C."/>
            <person name="Wu Y.D."/>
        </authorList>
    </citation>
    <scope>NUCLEOTIDE SEQUENCE [LARGE SCALE GENOMIC DNA]</scope>
    <source>
        <strain evidence="2">Harm_GR_Male_#8</strain>
        <tissue evidence="2">Whole organism</tissue>
    </source>
</reference>
<feature type="region of interest" description="Disordered" evidence="1">
    <location>
        <begin position="122"/>
        <end position="154"/>
    </location>
</feature>